<dbReference type="Gene3D" id="3.40.50.300">
    <property type="entry name" value="P-loop containing nucleotide triphosphate hydrolases"/>
    <property type="match status" value="1"/>
</dbReference>
<dbReference type="CDD" id="cd02042">
    <property type="entry name" value="ParAB_family"/>
    <property type="match status" value="1"/>
</dbReference>
<proteinExistence type="predicted"/>
<reference evidence="2" key="1">
    <citation type="submission" date="2018-07" db="EMBL/GenBank/DDBJ databases">
        <authorList>
            <person name="Quirk P.G."/>
            <person name="Krulwich T.A."/>
        </authorList>
    </citation>
    <scope>NUCLEOTIDE SEQUENCE</scope>
</reference>
<dbReference type="InterPro" id="IPR050678">
    <property type="entry name" value="DNA_Partitioning_ATPase"/>
</dbReference>
<dbReference type="EMBL" id="UIDG01000445">
    <property type="protein sequence ID" value="SUS07770.1"/>
    <property type="molecule type" value="Genomic_DNA"/>
</dbReference>
<organism evidence="2">
    <name type="scientific">metagenome</name>
    <dbReference type="NCBI Taxonomy" id="256318"/>
    <lineage>
        <taxon>unclassified sequences</taxon>
        <taxon>metagenomes</taxon>
    </lineage>
</organism>
<dbReference type="PANTHER" id="PTHR13696">
    <property type="entry name" value="P-LOOP CONTAINING NUCLEOSIDE TRIPHOSPHATE HYDROLASE"/>
    <property type="match status" value="1"/>
</dbReference>
<protein>
    <recommendedName>
        <fullName evidence="1">AAA domain-containing protein</fullName>
    </recommendedName>
</protein>
<dbReference type="AlphaFoldDB" id="A0A380TH49"/>
<evidence type="ECO:0000259" key="1">
    <source>
        <dbReference type="Pfam" id="PF13614"/>
    </source>
</evidence>
<accession>A0A380TH49</accession>
<dbReference type="Pfam" id="PF13614">
    <property type="entry name" value="AAA_31"/>
    <property type="match status" value="1"/>
</dbReference>
<evidence type="ECO:0000313" key="2">
    <source>
        <dbReference type="EMBL" id="SUS07770.1"/>
    </source>
</evidence>
<name>A0A380TH49_9ZZZZ</name>
<dbReference type="InterPro" id="IPR025669">
    <property type="entry name" value="AAA_dom"/>
</dbReference>
<dbReference type="FunFam" id="3.40.50.300:FF:000285">
    <property type="entry name" value="Sporulation initiation inhibitor Soj"/>
    <property type="match status" value="1"/>
</dbReference>
<dbReference type="SUPFAM" id="SSF52540">
    <property type="entry name" value="P-loop containing nucleoside triphosphate hydrolases"/>
    <property type="match status" value="1"/>
</dbReference>
<dbReference type="PANTHER" id="PTHR13696:SF99">
    <property type="entry name" value="COBYRINIC ACID AC-DIAMIDE SYNTHASE"/>
    <property type="match status" value="1"/>
</dbReference>
<sequence length="256" mass="27646">MVIAIANQKGGVGKTTTAVNLSYALINRGKTVLVIDADPQASLTTYFGQDPDRLEDEERTLYFALVEGRPLPSLVIDGTPALVPSSIRLASAEPELIGNLLASPQTVLRARLKELRSRYDYILIDCTPSLGLLTINALVAADQVIIPSETEYLASKGIRLLLNTIDKIQSGLNPDLEVLGVLPTKYNQRYTHDQAVLSGVQSGMADRGIRVFEPIARSTAFSKASIEGKATVVATPDAPGVESYYKLADEIITYGR</sequence>
<feature type="domain" description="AAA" evidence="1">
    <location>
        <begin position="2"/>
        <end position="178"/>
    </location>
</feature>
<gene>
    <name evidence="2" type="ORF">DF3PB_50040</name>
</gene>
<dbReference type="InterPro" id="IPR027417">
    <property type="entry name" value="P-loop_NTPase"/>
</dbReference>